<dbReference type="PANTHER" id="PTHR36183:SF2">
    <property type="entry name" value="BETA-GLUCURONIDASE C-TERMINAL DOMAIN-CONTAINING PROTEIN"/>
    <property type="match status" value="1"/>
</dbReference>
<accession>A0A286U5V4</accession>
<name>A0A286U5V4_9AGAM</name>
<comment type="caution">
    <text evidence="3">The sequence shown here is derived from an EMBL/GenBank/DDBJ whole genome shotgun (WGS) entry which is preliminary data.</text>
</comment>
<feature type="signal peptide" evidence="1">
    <location>
        <begin position="1"/>
        <end position="24"/>
    </location>
</feature>
<keyword evidence="4" id="KW-1185">Reference proteome</keyword>
<keyword evidence="3" id="KW-0378">Hydrolase</keyword>
<dbReference type="Gene3D" id="3.20.20.80">
    <property type="entry name" value="Glycosidases"/>
    <property type="match status" value="1"/>
</dbReference>
<dbReference type="InterPro" id="IPR031728">
    <property type="entry name" value="GlcAase_C"/>
</dbReference>
<dbReference type="GO" id="GO:0016787">
    <property type="term" value="F:hydrolase activity"/>
    <property type="evidence" value="ECO:0007669"/>
    <property type="project" value="UniProtKB-KW"/>
</dbReference>
<organism evidence="3 4">
    <name type="scientific">Pyrrhoderma noxium</name>
    <dbReference type="NCBI Taxonomy" id="2282107"/>
    <lineage>
        <taxon>Eukaryota</taxon>
        <taxon>Fungi</taxon>
        <taxon>Dikarya</taxon>
        <taxon>Basidiomycota</taxon>
        <taxon>Agaricomycotina</taxon>
        <taxon>Agaricomycetes</taxon>
        <taxon>Hymenochaetales</taxon>
        <taxon>Hymenochaetaceae</taxon>
        <taxon>Pyrrhoderma</taxon>
    </lineage>
</organism>
<gene>
    <name evidence="3" type="ORF">PNOK_0951100</name>
</gene>
<dbReference type="SUPFAM" id="SSF51445">
    <property type="entry name" value="(Trans)glycosidases"/>
    <property type="match status" value="1"/>
</dbReference>
<feature type="domain" description="Beta-glucuronidase C-terminal" evidence="2">
    <location>
        <begin position="448"/>
        <end position="544"/>
    </location>
</feature>
<dbReference type="AlphaFoldDB" id="A0A286U5V4"/>
<dbReference type="InterPro" id="IPR052974">
    <property type="entry name" value="GH79_Enzymes"/>
</dbReference>
<dbReference type="InParanoid" id="A0A286U5V4"/>
<dbReference type="EMBL" id="NBII01000011">
    <property type="protein sequence ID" value="PAV14958.1"/>
    <property type="molecule type" value="Genomic_DNA"/>
</dbReference>
<evidence type="ECO:0000313" key="3">
    <source>
        <dbReference type="EMBL" id="PAV14958.1"/>
    </source>
</evidence>
<keyword evidence="1" id="KW-0732">Signal</keyword>
<dbReference type="Pfam" id="PF16862">
    <property type="entry name" value="Glyco_hydro_79C"/>
    <property type="match status" value="1"/>
</dbReference>
<evidence type="ECO:0000259" key="2">
    <source>
        <dbReference type="Pfam" id="PF16862"/>
    </source>
</evidence>
<dbReference type="InterPro" id="IPR017853">
    <property type="entry name" value="GH"/>
</dbReference>
<protein>
    <submittedName>
        <fullName evidence="3">Glycoside hydrolase family 79</fullName>
    </submittedName>
</protein>
<evidence type="ECO:0000256" key="1">
    <source>
        <dbReference type="SAM" id="SignalP"/>
    </source>
</evidence>
<evidence type="ECO:0000313" key="4">
    <source>
        <dbReference type="Proteomes" id="UP000217199"/>
    </source>
</evidence>
<feature type="chain" id="PRO_5013588251" evidence="1">
    <location>
        <begin position="25"/>
        <end position="604"/>
    </location>
</feature>
<dbReference type="OrthoDB" id="2796951at2759"/>
<dbReference type="PANTHER" id="PTHR36183">
    <property type="entry name" value="BETA-GLUCURONIDASE"/>
    <property type="match status" value="1"/>
</dbReference>
<proteinExistence type="predicted"/>
<sequence length="604" mass="64815">MLGILPVGLLGLVAISLSPVSVLAQSSGRNKTLNVPFPDAPADADNVVKDNFLGISWELFVMNYLWGETPDTLSPALQNYLANIRSRMSNPLRIRIGGNSMDGSTYVANQTNMITLTDPDAYYNDVPCDFGPMIFDVLNAMADKIGSMQHILGLSMRNPKDPEILESIMHLAYDAETKLGDSLDSLLLGNEPDLYAGHGERDAYEISDYIPEIATMIDDLSNSEWGNLTERDILGGPTVCCGWDLDEVLNAGLKDFRYKYYTIQHYPTHVCGGVSEKSSNISYYLAHPNTPTFLQWNDAGIEIAKQKSVDMLLTEYNSASCGGDPSVAPTFASALWAVDSALQGAALNFTGMYLHTRELGVLYNLFDPAEASSGVEGALGEGWRTGAVYYAELVMAEVLGSGRGSVVVDLDLNGSRTNWEATVAGYGIYDLESEDGDGGDGGDGGQKKTKSKLALFNFDYPREALGESVGDEGKAQTFVIPANLTERVAYRILKGDNITTTGDQVTWAGQSADGLGRLQGEQELDVLECEGGCEVKVPGPGMVVVWFDVGDVDGEGGGDGFGNIFVGNATVAGLYESKTSEGVRIGSVSGRWVIGLVGLPFAFR</sequence>
<dbReference type="Proteomes" id="UP000217199">
    <property type="component" value="Unassembled WGS sequence"/>
</dbReference>
<dbReference type="STRING" id="2282107.A0A286U5V4"/>
<reference evidence="3 4" key="1">
    <citation type="journal article" date="2017" name="Mol. Ecol.">
        <title>Comparative and population genomic landscape of Phellinus noxius: A hypervariable fungus causing root rot in trees.</title>
        <authorList>
            <person name="Chung C.L."/>
            <person name="Lee T.J."/>
            <person name="Akiba M."/>
            <person name="Lee H.H."/>
            <person name="Kuo T.H."/>
            <person name="Liu D."/>
            <person name="Ke H.M."/>
            <person name="Yokoi T."/>
            <person name="Roa M.B."/>
            <person name="Lu M.J."/>
            <person name="Chang Y.Y."/>
            <person name="Ann P.J."/>
            <person name="Tsai J.N."/>
            <person name="Chen C.Y."/>
            <person name="Tzean S.S."/>
            <person name="Ota Y."/>
            <person name="Hattori T."/>
            <person name="Sahashi N."/>
            <person name="Liou R.F."/>
            <person name="Kikuchi T."/>
            <person name="Tsai I.J."/>
        </authorList>
    </citation>
    <scope>NUCLEOTIDE SEQUENCE [LARGE SCALE GENOMIC DNA]</scope>
    <source>
        <strain evidence="3 4">FFPRI411160</strain>
    </source>
</reference>